<name>A0A1F5EEC3_9BACT</name>
<reference evidence="3 4" key="1">
    <citation type="journal article" date="2016" name="Nat. Commun.">
        <title>Thousands of microbial genomes shed light on interconnected biogeochemical processes in an aquifer system.</title>
        <authorList>
            <person name="Anantharaman K."/>
            <person name="Brown C.T."/>
            <person name="Hug L.A."/>
            <person name="Sharon I."/>
            <person name="Castelle C.J."/>
            <person name="Probst A.J."/>
            <person name="Thomas B.C."/>
            <person name="Singh A."/>
            <person name="Wilkins M.J."/>
            <person name="Karaoz U."/>
            <person name="Brodie E.L."/>
            <person name="Williams K.H."/>
            <person name="Hubbard S.S."/>
            <person name="Banfield J.F."/>
        </authorList>
    </citation>
    <scope>NUCLEOTIDE SEQUENCE [LARGE SCALE GENOMIC DNA]</scope>
</reference>
<proteinExistence type="predicted"/>
<evidence type="ECO:0000256" key="1">
    <source>
        <dbReference type="SAM" id="MobiDB-lite"/>
    </source>
</evidence>
<organism evidence="3 4">
    <name type="scientific">Candidatus Berkelbacteria bacterium RIFOXYA2_FULL_43_10</name>
    <dbReference type="NCBI Taxonomy" id="1797472"/>
    <lineage>
        <taxon>Bacteria</taxon>
        <taxon>Candidatus Berkelbacteria</taxon>
    </lineage>
</organism>
<dbReference type="AlphaFoldDB" id="A0A1F5EEC3"/>
<evidence type="ECO:0000313" key="3">
    <source>
        <dbReference type="EMBL" id="OGD65799.1"/>
    </source>
</evidence>
<feature type="compositionally biased region" description="Basic and acidic residues" evidence="1">
    <location>
        <begin position="97"/>
        <end position="116"/>
    </location>
</feature>
<feature type="transmembrane region" description="Helical" evidence="2">
    <location>
        <begin position="28"/>
        <end position="49"/>
    </location>
</feature>
<dbReference type="Proteomes" id="UP000178583">
    <property type="component" value="Unassembled WGS sequence"/>
</dbReference>
<evidence type="ECO:0000256" key="2">
    <source>
        <dbReference type="SAM" id="Phobius"/>
    </source>
</evidence>
<keyword evidence="2" id="KW-0472">Membrane</keyword>
<dbReference type="EMBL" id="MEZY01000005">
    <property type="protein sequence ID" value="OGD65799.1"/>
    <property type="molecule type" value="Genomic_DNA"/>
</dbReference>
<accession>A0A1F5EEC3</accession>
<protein>
    <submittedName>
        <fullName evidence="3">Uncharacterized protein</fullName>
    </submittedName>
</protein>
<keyword evidence="2" id="KW-1133">Transmembrane helix</keyword>
<gene>
    <name evidence="3" type="ORF">A2215_01115</name>
</gene>
<comment type="caution">
    <text evidence="3">The sequence shown here is derived from an EMBL/GenBank/DDBJ whole genome shotgun (WGS) entry which is preliminary data.</text>
</comment>
<keyword evidence="2" id="KW-0812">Transmembrane</keyword>
<evidence type="ECO:0000313" key="4">
    <source>
        <dbReference type="Proteomes" id="UP000178583"/>
    </source>
</evidence>
<sequence>MGRILTITNSNDSDFGVKKKTIRQGIVIGPNAIKFVTITIFAILALVFLTQSTAGVNRSVKVRDLNTSEADLKQKVSELGVEKERLRSLGEIDQLKTEESKAEAPLEPISKIDHIGGGDQLARN</sequence>
<feature type="region of interest" description="Disordered" evidence="1">
    <location>
        <begin position="97"/>
        <end position="124"/>
    </location>
</feature>